<keyword evidence="2" id="KW-1185">Reference proteome</keyword>
<comment type="caution">
    <text evidence="1">The sequence shown here is derived from an EMBL/GenBank/DDBJ whole genome shotgun (WGS) entry which is preliminary data.</text>
</comment>
<organism evidence="1 2">
    <name type="scientific">Armillaria tabescens</name>
    <name type="common">Ringless honey mushroom</name>
    <name type="synonym">Agaricus tabescens</name>
    <dbReference type="NCBI Taxonomy" id="1929756"/>
    <lineage>
        <taxon>Eukaryota</taxon>
        <taxon>Fungi</taxon>
        <taxon>Dikarya</taxon>
        <taxon>Basidiomycota</taxon>
        <taxon>Agaricomycotina</taxon>
        <taxon>Agaricomycetes</taxon>
        <taxon>Agaricomycetidae</taxon>
        <taxon>Agaricales</taxon>
        <taxon>Marasmiineae</taxon>
        <taxon>Physalacriaceae</taxon>
        <taxon>Desarmillaria</taxon>
    </lineage>
</organism>
<sequence>MCAIQSPKPHHKSTLCYTLCNFSTDSTLFDTHQDLDIISWTTSSMADIKEKLRQEGSFQILPRQENRGFRANFEESQETHIDARLVEFPFDPTPHITISKFVGGNVHISVMGANSNLLLLLKVIGFIARGKSKEARRKARADLKDIGHLASDIVVTHHGNTDSLINETMVTPEMWGVFLARYVENQLPWRGCKRVNRNTTTYSFSLVEKQHSHSLYV</sequence>
<name>A0AA39NLS8_ARMTA</name>
<accession>A0AA39NLS8</accession>
<dbReference type="RefSeq" id="XP_060338276.1">
    <property type="nucleotide sequence ID" value="XM_060471111.1"/>
</dbReference>
<dbReference type="Proteomes" id="UP001175211">
    <property type="component" value="Unassembled WGS sequence"/>
</dbReference>
<dbReference type="AlphaFoldDB" id="A0AA39NLS8"/>
<dbReference type="EMBL" id="JAUEPS010000002">
    <property type="protein sequence ID" value="KAK0468001.1"/>
    <property type="molecule type" value="Genomic_DNA"/>
</dbReference>
<evidence type="ECO:0000313" key="1">
    <source>
        <dbReference type="EMBL" id="KAK0468001.1"/>
    </source>
</evidence>
<dbReference type="GeneID" id="85354659"/>
<proteinExistence type="predicted"/>
<gene>
    <name evidence="1" type="ORF">EV420DRAFT_1502305</name>
</gene>
<protein>
    <submittedName>
        <fullName evidence="1">Uncharacterized protein</fullName>
    </submittedName>
</protein>
<reference evidence="1" key="1">
    <citation type="submission" date="2023-06" db="EMBL/GenBank/DDBJ databases">
        <authorList>
            <consortium name="Lawrence Berkeley National Laboratory"/>
            <person name="Ahrendt S."/>
            <person name="Sahu N."/>
            <person name="Indic B."/>
            <person name="Wong-Bajracharya J."/>
            <person name="Merenyi Z."/>
            <person name="Ke H.-M."/>
            <person name="Monk M."/>
            <person name="Kocsube S."/>
            <person name="Drula E."/>
            <person name="Lipzen A."/>
            <person name="Balint B."/>
            <person name="Henrissat B."/>
            <person name="Andreopoulos B."/>
            <person name="Martin F.M."/>
            <person name="Harder C.B."/>
            <person name="Rigling D."/>
            <person name="Ford K.L."/>
            <person name="Foster G.D."/>
            <person name="Pangilinan J."/>
            <person name="Papanicolaou A."/>
            <person name="Barry K."/>
            <person name="LaButti K."/>
            <person name="Viragh M."/>
            <person name="Koriabine M."/>
            <person name="Yan M."/>
            <person name="Riley R."/>
            <person name="Champramary S."/>
            <person name="Plett K.L."/>
            <person name="Tsai I.J."/>
            <person name="Slot J."/>
            <person name="Sipos G."/>
            <person name="Plett J."/>
            <person name="Nagy L.G."/>
            <person name="Grigoriev I.V."/>
        </authorList>
    </citation>
    <scope>NUCLEOTIDE SEQUENCE</scope>
    <source>
        <strain evidence="1">CCBAS 213</strain>
    </source>
</reference>
<evidence type="ECO:0000313" key="2">
    <source>
        <dbReference type="Proteomes" id="UP001175211"/>
    </source>
</evidence>